<dbReference type="Gene3D" id="3.30.70.20">
    <property type="match status" value="2"/>
</dbReference>
<proteinExistence type="predicted"/>
<keyword evidence="4" id="KW-0411">Iron-sulfur</keyword>
<evidence type="ECO:0000259" key="5">
    <source>
        <dbReference type="PROSITE" id="PS51379"/>
    </source>
</evidence>
<dbReference type="EMBL" id="DSBY01000311">
    <property type="protein sequence ID" value="HDS63967.1"/>
    <property type="molecule type" value="Genomic_DNA"/>
</dbReference>
<dbReference type="GO" id="GO:0046872">
    <property type="term" value="F:metal ion binding"/>
    <property type="evidence" value="ECO:0007669"/>
    <property type="project" value="UniProtKB-KW"/>
</dbReference>
<dbReference type="GO" id="GO:0016491">
    <property type="term" value="F:oxidoreductase activity"/>
    <property type="evidence" value="ECO:0007669"/>
    <property type="project" value="UniProtKB-ARBA"/>
</dbReference>
<feature type="domain" description="4Fe-4S ferredoxin-type" evidence="5">
    <location>
        <begin position="187"/>
        <end position="212"/>
    </location>
</feature>
<evidence type="ECO:0000313" key="6">
    <source>
        <dbReference type="EMBL" id="HDS63967.1"/>
    </source>
</evidence>
<sequence>MRSSVYFTGAAVESDRKNTLDKINDLFEAAGLGACIREGDLTAVKLHFGEWGNDTYISPVWVREVVERIRAAGGNPFLTDTATLYSGARHNAVDHLRTAVRHGFGFEVTGAPILIADGLTSGNWREVGIAGERFDRVKIAGDILDAGSMIVLSHVKGHGMAGFGGAIKNLAMGCAPAAGKKDQHQGLLPVIDQKVCAGCGGCAGVCPTGALEETAGGVGLKASRCIGCGECMTVCPTGAIDFNWAEGVTPFMEMMAEYALGAVAGKEGQVGYLNFLVNITPDCDCCPWSDGRIVPDIGILASTDPVAIDAASFDLVNAQQGIAGSRLLCNHAPGQDKFRGVAPYTDGTIQVRHGERIGLGRTEYELIEI</sequence>
<evidence type="ECO:0000256" key="1">
    <source>
        <dbReference type="ARBA" id="ARBA00022485"/>
    </source>
</evidence>
<dbReference type="InterPro" id="IPR050157">
    <property type="entry name" value="PSI_iron-sulfur_center"/>
</dbReference>
<dbReference type="Proteomes" id="UP000885648">
    <property type="component" value="Unassembled WGS sequence"/>
</dbReference>
<keyword evidence="3" id="KW-0408">Iron</keyword>
<dbReference type="InterPro" id="IPR017896">
    <property type="entry name" value="4Fe4S_Fe-S-bd"/>
</dbReference>
<dbReference type="InterPro" id="IPR017900">
    <property type="entry name" value="4Fe4S_Fe_S_CS"/>
</dbReference>
<accession>A0A831M0M3</accession>
<dbReference type="InterPro" id="IPR007160">
    <property type="entry name" value="DUF362"/>
</dbReference>
<dbReference type="PANTHER" id="PTHR24960">
    <property type="entry name" value="PHOTOSYSTEM I IRON-SULFUR CENTER-RELATED"/>
    <property type="match status" value="1"/>
</dbReference>
<dbReference type="PROSITE" id="PS00198">
    <property type="entry name" value="4FE4S_FER_1"/>
    <property type="match status" value="1"/>
</dbReference>
<dbReference type="GO" id="GO:0051539">
    <property type="term" value="F:4 iron, 4 sulfur cluster binding"/>
    <property type="evidence" value="ECO:0007669"/>
    <property type="project" value="UniProtKB-KW"/>
</dbReference>
<feature type="domain" description="4Fe-4S ferredoxin-type" evidence="5">
    <location>
        <begin position="216"/>
        <end position="245"/>
    </location>
</feature>
<dbReference type="Pfam" id="PF04015">
    <property type="entry name" value="DUF362"/>
    <property type="match status" value="1"/>
</dbReference>
<organism evidence="6">
    <name type="scientific">Methanofollis liminatans</name>
    <dbReference type="NCBI Taxonomy" id="2201"/>
    <lineage>
        <taxon>Archaea</taxon>
        <taxon>Methanobacteriati</taxon>
        <taxon>Methanobacteriota</taxon>
        <taxon>Stenosarchaea group</taxon>
        <taxon>Methanomicrobia</taxon>
        <taxon>Methanomicrobiales</taxon>
        <taxon>Methanomicrobiaceae</taxon>
        <taxon>Methanofollis</taxon>
    </lineage>
</organism>
<dbReference type="SUPFAM" id="SSF54862">
    <property type="entry name" value="4Fe-4S ferredoxins"/>
    <property type="match status" value="1"/>
</dbReference>
<evidence type="ECO:0000256" key="4">
    <source>
        <dbReference type="ARBA" id="ARBA00023014"/>
    </source>
</evidence>
<dbReference type="PROSITE" id="PS51379">
    <property type="entry name" value="4FE4S_FER_2"/>
    <property type="match status" value="2"/>
</dbReference>
<dbReference type="Pfam" id="PF12838">
    <property type="entry name" value="Fer4_7"/>
    <property type="match status" value="1"/>
</dbReference>
<evidence type="ECO:0000256" key="2">
    <source>
        <dbReference type="ARBA" id="ARBA00022723"/>
    </source>
</evidence>
<protein>
    <submittedName>
        <fullName evidence="6">DUF362 domain-containing protein</fullName>
    </submittedName>
</protein>
<gene>
    <name evidence="6" type="ORF">ENN52_07600</name>
</gene>
<comment type="caution">
    <text evidence="6">The sequence shown here is derived from an EMBL/GenBank/DDBJ whole genome shotgun (WGS) entry which is preliminary data.</text>
</comment>
<reference evidence="6" key="1">
    <citation type="journal article" date="2020" name="mSystems">
        <title>Genome- and Community-Level Interaction Insights into Carbon Utilization and Element Cycling Functions of Hydrothermarchaeota in Hydrothermal Sediment.</title>
        <authorList>
            <person name="Zhou Z."/>
            <person name="Liu Y."/>
            <person name="Xu W."/>
            <person name="Pan J."/>
            <person name="Luo Z.H."/>
            <person name="Li M."/>
        </authorList>
    </citation>
    <scope>NUCLEOTIDE SEQUENCE</scope>
    <source>
        <strain evidence="6">SpSt-1183</strain>
    </source>
</reference>
<keyword evidence="1" id="KW-0004">4Fe-4S</keyword>
<evidence type="ECO:0000256" key="3">
    <source>
        <dbReference type="ARBA" id="ARBA00023004"/>
    </source>
</evidence>
<name>A0A831M0M3_9EURY</name>
<dbReference type="PANTHER" id="PTHR24960:SF79">
    <property type="entry name" value="PHOTOSYSTEM I IRON-SULFUR CENTER"/>
    <property type="match status" value="1"/>
</dbReference>
<keyword evidence="2" id="KW-0479">Metal-binding</keyword>
<dbReference type="AlphaFoldDB" id="A0A831M0M3"/>